<sequence length="75" mass="8390">MIVSMEDLYLARQGVAEAIAACEDEGEHDEAATYAPLFERLDNEIISRENRRDTISRARQLIANQPRSIAAGSNR</sequence>
<evidence type="ECO:0000313" key="1">
    <source>
        <dbReference type="EMBL" id="MUO43627.1"/>
    </source>
</evidence>
<dbReference type="Proteomes" id="UP000179454">
    <property type="component" value="Unassembled WGS sequence"/>
</dbReference>
<dbReference type="EMBL" id="MBFE02000012">
    <property type="protein sequence ID" value="MUO43627.1"/>
    <property type="molecule type" value="Genomic_DNA"/>
</dbReference>
<organism evidence="1 2">
    <name type="scientific">Agrobacterium vitis</name>
    <name type="common">Rhizobium vitis</name>
    <dbReference type="NCBI Taxonomy" id="373"/>
    <lineage>
        <taxon>Bacteria</taxon>
        <taxon>Pseudomonadati</taxon>
        <taxon>Pseudomonadota</taxon>
        <taxon>Alphaproteobacteria</taxon>
        <taxon>Hyphomicrobiales</taxon>
        <taxon>Rhizobiaceae</taxon>
        <taxon>Rhizobium/Agrobacterium group</taxon>
        <taxon>Agrobacterium</taxon>
    </lineage>
</organism>
<proteinExistence type="predicted"/>
<dbReference type="RefSeq" id="WP_071207818.1">
    <property type="nucleotide sequence ID" value="NZ_MBFC02000012.1"/>
</dbReference>
<comment type="caution">
    <text evidence="1">The sequence shown here is derived from an EMBL/GenBank/DDBJ whole genome shotgun (WGS) entry which is preliminary data.</text>
</comment>
<keyword evidence="2" id="KW-1185">Reference proteome</keyword>
<reference evidence="1" key="1">
    <citation type="submission" date="2019-11" db="EMBL/GenBank/DDBJ databases">
        <title>Whole-genome sequencing of Allorhizobium vitis.</title>
        <authorList>
            <person name="Gan H.M."/>
            <person name="Savka M.A."/>
        </authorList>
    </citation>
    <scope>NUCLEOTIDE SEQUENCE [LARGE SCALE GENOMIC DNA]</scope>
    <source>
        <strain evidence="1">T1/7</strain>
    </source>
</reference>
<protein>
    <submittedName>
        <fullName evidence="1">Uncharacterized protein</fullName>
    </submittedName>
</protein>
<name>A0ABW9THM0_AGRVI</name>
<accession>A0ABW9THM0</accession>
<evidence type="ECO:0000313" key="2">
    <source>
        <dbReference type="Proteomes" id="UP000179454"/>
    </source>
</evidence>
<gene>
    <name evidence="1" type="ORF">BBL17_017750</name>
</gene>